<gene>
    <name evidence="2" type="ORF">FB45DRAFT_873997</name>
</gene>
<dbReference type="EMBL" id="JARKIF010000026">
    <property type="protein sequence ID" value="KAJ7614470.1"/>
    <property type="molecule type" value="Genomic_DNA"/>
</dbReference>
<evidence type="ECO:0000313" key="3">
    <source>
        <dbReference type="Proteomes" id="UP001221142"/>
    </source>
</evidence>
<keyword evidence="1" id="KW-0812">Transmembrane</keyword>
<feature type="transmembrane region" description="Helical" evidence="1">
    <location>
        <begin position="112"/>
        <end position="134"/>
    </location>
</feature>
<name>A0AAD7FBR7_9AGAR</name>
<evidence type="ECO:0000256" key="1">
    <source>
        <dbReference type="SAM" id="Phobius"/>
    </source>
</evidence>
<keyword evidence="3" id="KW-1185">Reference proteome</keyword>
<sequence length="207" mass="22920">MACQTVDWQNGHRLGAACKTHEFLLPQCAMYGFSPEVAEFWFKFEVGEDIWTTVDHAQLRSTVVDHAASDRRFKLHWACAALLLASVISRLSSPSDRRVAALWLSTRLLAAFLRVVSPGLIWAGSLLAGSIRFLRNAAFAFSRAGSQARVALMWKGRGGSRTQPAAFCAQRDAVVVFWECLASPAHNKLIAFLCASFLVLEQSNLYN</sequence>
<keyword evidence="1" id="KW-0472">Membrane</keyword>
<keyword evidence="1" id="KW-1133">Transmembrane helix</keyword>
<accession>A0AAD7FBR7</accession>
<feature type="transmembrane region" description="Helical" evidence="1">
    <location>
        <begin position="75"/>
        <end position="92"/>
    </location>
</feature>
<proteinExistence type="predicted"/>
<dbReference type="Proteomes" id="UP001221142">
    <property type="component" value="Unassembled WGS sequence"/>
</dbReference>
<dbReference type="AlphaFoldDB" id="A0AAD7FBR7"/>
<comment type="caution">
    <text evidence="2">The sequence shown here is derived from an EMBL/GenBank/DDBJ whole genome shotgun (WGS) entry which is preliminary data.</text>
</comment>
<protein>
    <submittedName>
        <fullName evidence="2">Uncharacterized protein</fullName>
    </submittedName>
</protein>
<organism evidence="2 3">
    <name type="scientific">Roridomyces roridus</name>
    <dbReference type="NCBI Taxonomy" id="1738132"/>
    <lineage>
        <taxon>Eukaryota</taxon>
        <taxon>Fungi</taxon>
        <taxon>Dikarya</taxon>
        <taxon>Basidiomycota</taxon>
        <taxon>Agaricomycotina</taxon>
        <taxon>Agaricomycetes</taxon>
        <taxon>Agaricomycetidae</taxon>
        <taxon>Agaricales</taxon>
        <taxon>Marasmiineae</taxon>
        <taxon>Mycenaceae</taxon>
        <taxon>Roridomyces</taxon>
    </lineage>
</organism>
<evidence type="ECO:0000313" key="2">
    <source>
        <dbReference type="EMBL" id="KAJ7614470.1"/>
    </source>
</evidence>
<reference evidence="2" key="1">
    <citation type="submission" date="2023-03" db="EMBL/GenBank/DDBJ databases">
        <title>Massive genome expansion in bonnet fungi (Mycena s.s.) driven by repeated elements and novel gene families across ecological guilds.</title>
        <authorList>
            <consortium name="Lawrence Berkeley National Laboratory"/>
            <person name="Harder C.B."/>
            <person name="Miyauchi S."/>
            <person name="Viragh M."/>
            <person name="Kuo A."/>
            <person name="Thoen E."/>
            <person name="Andreopoulos B."/>
            <person name="Lu D."/>
            <person name="Skrede I."/>
            <person name="Drula E."/>
            <person name="Henrissat B."/>
            <person name="Morin E."/>
            <person name="Kohler A."/>
            <person name="Barry K."/>
            <person name="LaButti K."/>
            <person name="Morin E."/>
            <person name="Salamov A."/>
            <person name="Lipzen A."/>
            <person name="Mereny Z."/>
            <person name="Hegedus B."/>
            <person name="Baldrian P."/>
            <person name="Stursova M."/>
            <person name="Weitz H."/>
            <person name="Taylor A."/>
            <person name="Grigoriev I.V."/>
            <person name="Nagy L.G."/>
            <person name="Martin F."/>
            <person name="Kauserud H."/>
        </authorList>
    </citation>
    <scope>NUCLEOTIDE SEQUENCE</scope>
    <source>
        <strain evidence="2">9284</strain>
    </source>
</reference>